<dbReference type="SUPFAM" id="SSF55073">
    <property type="entry name" value="Nucleotide cyclase"/>
    <property type="match status" value="1"/>
</dbReference>
<dbReference type="Proteomes" id="UP000239485">
    <property type="component" value="Unassembled WGS sequence"/>
</dbReference>
<dbReference type="Gene3D" id="3.30.450.40">
    <property type="match status" value="1"/>
</dbReference>
<comment type="caution">
    <text evidence="3">The sequence shown here is derived from an EMBL/GenBank/DDBJ whole genome shotgun (WGS) entry which is preliminary data.</text>
</comment>
<name>A0A2S6IWV0_9ACTN</name>
<reference evidence="3 4" key="1">
    <citation type="submission" date="2018-02" db="EMBL/GenBank/DDBJ databases">
        <title>Genomic Encyclopedia of Archaeal and Bacterial Type Strains, Phase II (KMG-II): from individual species to whole genera.</title>
        <authorList>
            <person name="Goeker M."/>
        </authorList>
    </citation>
    <scope>NUCLEOTIDE SEQUENCE [LARGE SCALE GENOMIC DNA]</scope>
    <source>
        <strain evidence="3 4">DSM 22857</strain>
    </source>
</reference>
<dbReference type="GO" id="GO:0005886">
    <property type="term" value="C:plasma membrane"/>
    <property type="evidence" value="ECO:0007669"/>
    <property type="project" value="TreeGrafter"/>
</dbReference>
<dbReference type="Pfam" id="PF00990">
    <property type="entry name" value="GGDEF"/>
    <property type="match status" value="1"/>
</dbReference>
<gene>
    <name evidence="3" type="ORF">CLV92_101533</name>
</gene>
<keyword evidence="1" id="KW-1133">Transmembrane helix</keyword>
<keyword evidence="1" id="KW-0472">Membrane</keyword>
<dbReference type="GO" id="GO:0043709">
    <property type="term" value="P:cell adhesion involved in single-species biofilm formation"/>
    <property type="evidence" value="ECO:0007669"/>
    <property type="project" value="TreeGrafter"/>
</dbReference>
<dbReference type="InterPro" id="IPR007891">
    <property type="entry name" value="CHASE3"/>
</dbReference>
<evidence type="ECO:0000313" key="4">
    <source>
        <dbReference type="Proteomes" id="UP000239485"/>
    </source>
</evidence>
<dbReference type="CDD" id="cd01949">
    <property type="entry name" value="GGDEF"/>
    <property type="match status" value="1"/>
</dbReference>
<sequence length="607" mass="65296">MRLSASGGQPAGSGATAPPTRLLHLLQRSTAVSVLALGAVVLSLLVATTYLLEFTQPTVERSTAVTQELRLNHEAMLDQETGLRAWVVTGDEHLLQPYETGRRAGTTHTRNLRGMVADDRLLAVEVEALLAAQEAWHQDWASRALVRGASTPTARGTDADRRTAAFFEEGASGFRSYRAAYARAVGHAAAQRDAAVASQRTALRLELALNVLIGVLAVVFLVARMRRLEHLLSRPLALLHEAIARVRRGETLEGLPRLAVEEFDEATAALAQLSQELHLERASTHARAEQTRRVSEQRREMLLATQALAACTSVEELTETLLTRATELSGRTASLWLPDGSGGFACTSWASLHHASSLKTAALVSRAGEDGLLRRDRTGATGLPLRVAGATLGVLHLEPDARMGVRAGVDDALQGLALSAAAHLQVLHLLAETRSMASTDQLTGLGNRRRMDEDLAAEWSRSRRHRRPLSFALLDLDHFKRVNDTAGHLVGDEWLRLVATIAQAAVRASDRVYRYGGEEIAVLLTETDEEAAAGVVERIREAVERASGPEQVPHLTTSAGLAQLHPDMADVGDLLGAADAALYAAKRGGRNRVVRASATATETLSTA</sequence>
<dbReference type="AlphaFoldDB" id="A0A2S6IWV0"/>
<dbReference type="Pfam" id="PF05227">
    <property type="entry name" value="CHASE3"/>
    <property type="match status" value="1"/>
</dbReference>
<proteinExistence type="predicted"/>
<evidence type="ECO:0000313" key="3">
    <source>
        <dbReference type="EMBL" id="PPK98832.1"/>
    </source>
</evidence>
<accession>A0A2S6IWV0</accession>
<dbReference type="NCBIfam" id="TIGR00254">
    <property type="entry name" value="GGDEF"/>
    <property type="match status" value="1"/>
</dbReference>
<dbReference type="FunFam" id="3.30.70.270:FF:000001">
    <property type="entry name" value="Diguanylate cyclase domain protein"/>
    <property type="match status" value="1"/>
</dbReference>
<organism evidence="3 4">
    <name type="scientific">Kineococcus xinjiangensis</name>
    <dbReference type="NCBI Taxonomy" id="512762"/>
    <lineage>
        <taxon>Bacteria</taxon>
        <taxon>Bacillati</taxon>
        <taxon>Actinomycetota</taxon>
        <taxon>Actinomycetes</taxon>
        <taxon>Kineosporiales</taxon>
        <taxon>Kineosporiaceae</taxon>
        <taxon>Kineococcus</taxon>
    </lineage>
</organism>
<dbReference type="GO" id="GO:0052621">
    <property type="term" value="F:diguanylate cyclase activity"/>
    <property type="evidence" value="ECO:0007669"/>
    <property type="project" value="TreeGrafter"/>
</dbReference>
<dbReference type="PROSITE" id="PS50887">
    <property type="entry name" value="GGDEF"/>
    <property type="match status" value="1"/>
</dbReference>
<feature type="domain" description="GGDEF" evidence="2">
    <location>
        <begin position="467"/>
        <end position="598"/>
    </location>
</feature>
<keyword evidence="4" id="KW-1185">Reference proteome</keyword>
<dbReference type="RefSeq" id="WP_158257103.1">
    <property type="nucleotide sequence ID" value="NZ_PTJD01000001.1"/>
</dbReference>
<dbReference type="PANTHER" id="PTHR45138">
    <property type="entry name" value="REGULATORY COMPONENTS OF SENSORY TRANSDUCTION SYSTEM"/>
    <property type="match status" value="1"/>
</dbReference>
<feature type="transmembrane region" description="Helical" evidence="1">
    <location>
        <begin position="207"/>
        <end position="225"/>
    </location>
</feature>
<dbReference type="InterPro" id="IPR000160">
    <property type="entry name" value="GGDEF_dom"/>
</dbReference>
<dbReference type="Gene3D" id="3.30.70.270">
    <property type="match status" value="1"/>
</dbReference>
<dbReference type="InterPro" id="IPR043128">
    <property type="entry name" value="Rev_trsase/Diguanyl_cyclase"/>
</dbReference>
<feature type="transmembrane region" description="Helical" evidence="1">
    <location>
        <begin position="31"/>
        <end position="52"/>
    </location>
</feature>
<dbReference type="PANTHER" id="PTHR45138:SF9">
    <property type="entry name" value="DIGUANYLATE CYCLASE DGCM-RELATED"/>
    <property type="match status" value="1"/>
</dbReference>
<dbReference type="InterPro" id="IPR050469">
    <property type="entry name" value="Diguanylate_Cyclase"/>
</dbReference>
<dbReference type="InterPro" id="IPR029787">
    <property type="entry name" value="Nucleotide_cyclase"/>
</dbReference>
<dbReference type="OrthoDB" id="23692at2"/>
<evidence type="ECO:0000259" key="2">
    <source>
        <dbReference type="PROSITE" id="PS50887"/>
    </source>
</evidence>
<evidence type="ECO:0000256" key="1">
    <source>
        <dbReference type="SAM" id="Phobius"/>
    </source>
</evidence>
<dbReference type="SMART" id="SM00267">
    <property type="entry name" value="GGDEF"/>
    <property type="match status" value="1"/>
</dbReference>
<dbReference type="GO" id="GO:1902201">
    <property type="term" value="P:negative regulation of bacterial-type flagellum-dependent cell motility"/>
    <property type="evidence" value="ECO:0007669"/>
    <property type="project" value="TreeGrafter"/>
</dbReference>
<dbReference type="InterPro" id="IPR029016">
    <property type="entry name" value="GAF-like_dom_sf"/>
</dbReference>
<dbReference type="EMBL" id="PTJD01000001">
    <property type="protein sequence ID" value="PPK98832.1"/>
    <property type="molecule type" value="Genomic_DNA"/>
</dbReference>
<protein>
    <submittedName>
        <fullName evidence="3">Diguanylate cyclase (GGDEF)-like protein</fullName>
    </submittedName>
</protein>
<keyword evidence="1" id="KW-0812">Transmembrane</keyword>